<sequence>MTSLKPAAVAADYRHAYTATRKSLSMEASTRAEAAAIYAARAERDKRDKYDVEPWPPKPEGWWVRRERQRRKSQAAAERGMDRAHDDARASRDDEARSDAAHALGLLYLVERVHR</sequence>
<dbReference type="EMBL" id="CP086719">
    <property type="protein sequence ID" value="WOO85056.1"/>
    <property type="molecule type" value="Genomic_DNA"/>
</dbReference>
<protein>
    <submittedName>
        <fullName evidence="2">Uncharacterized protein</fullName>
    </submittedName>
</protein>
<gene>
    <name evidence="2" type="ORF">LOC62_06G008556</name>
</gene>
<evidence type="ECO:0000313" key="2">
    <source>
        <dbReference type="EMBL" id="WOO85056.1"/>
    </source>
</evidence>
<keyword evidence="3" id="KW-1185">Reference proteome</keyword>
<feature type="compositionally biased region" description="Basic and acidic residues" evidence="1">
    <location>
        <begin position="79"/>
        <end position="96"/>
    </location>
</feature>
<organism evidence="2 3">
    <name type="scientific">Vanrija pseudolonga</name>
    <dbReference type="NCBI Taxonomy" id="143232"/>
    <lineage>
        <taxon>Eukaryota</taxon>
        <taxon>Fungi</taxon>
        <taxon>Dikarya</taxon>
        <taxon>Basidiomycota</taxon>
        <taxon>Agaricomycotina</taxon>
        <taxon>Tremellomycetes</taxon>
        <taxon>Trichosporonales</taxon>
        <taxon>Trichosporonaceae</taxon>
        <taxon>Vanrija</taxon>
    </lineage>
</organism>
<dbReference type="AlphaFoldDB" id="A0AAF0YI64"/>
<dbReference type="Proteomes" id="UP000827549">
    <property type="component" value="Chromosome 6"/>
</dbReference>
<accession>A0AAF0YI64</accession>
<evidence type="ECO:0000256" key="1">
    <source>
        <dbReference type="SAM" id="MobiDB-lite"/>
    </source>
</evidence>
<name>A0AAF0YI64_9TREE</name>
<proteinExistence type="predicted"/>
<evidence type="ECO:0000313" key="3">
    <source>
        <dbReference type="Proteomes" id="UP000827549"/>
    </source>
</evidence>
<dbReference type="GeneID" id="87811720"/>
<reference evidence="2" key="1">
    <citation type="submission" date="2023-10" db="EMBL/GenBank/DDBJ databases">
        <authorList>
            <person name="Noh H."/>
        </authorList>
    </citation>
    <scope>NUCLEOTIDE SEQUENCE</scope>
    <source>
        <strain evidence="2">DUCC4014</strain>
    </source>
</reference>
<dbReference type="RefSeq" id="XP_062631082.1">
    <property type="nucleotide sequence ID" value="XM_062775098.1"/>
</dbReference>
<feature type="region of interest" description="Disordered" evidence="1">
    <location>
        <begin position="65"/>
        <end position="96"/>
    </location>
</feature>